<dbReference type="PaxDb" id="3635-A0A1U8PT45"/>
<evidence type="ECO:0000256" key="11">
    <source>
        <dbReference type="ARBA" id="ARBA00023180"/>
    </source>
</evidence>
<name>A0A1U8PT45_GOSHI</name>
<keyword evidence="11" id="KW-0325">Glycoprotein</keyword>
<keyword evidence="4" id="KW-0433">Leucine-rich repeat</keyword>
<dbReference type="InterPro" id="IPR001611">
    <property type="entry name" value="Leu-rich_rpt"/>
</dbReference>
<proteinExistence type="inferred from homology"/>
<dbReference type="InterPro" id="IPR013210">
    <property type="entry name" value="LRR_N_plant-typ"/>
</dbReference>
<evidence type="ECO:0000256" key="7">
    <source>
        <dbReference type="ARBA" id="ARBA00022737"/>
    </source>
</evidence>
<evidence type="ECO:0000256" key="6">
    <source>
        <dbReference type="ARBA" id="ARBA00022729"/>
    </source>
</evidence>
<evidence type="ECO:0000256" key="3">
    <source>
        <dbReference type="ARBA" id="ARBA00022475"/>
    </source>
</evidence>
<dbReference type="PANTHER" id="PTHR48063:SF48">
    <property type="entry name" value="LRR RECEPTOR-LIKE SERINE_THREONINE-PROTEIN KINASE FLS2"/>
    <property type="match status" value="1"/>
</dbReference>
<evidence type="ECO:0000256" key="1">
    <source>
        <dbReference type="ARBA" id="ARBA00004251"/>
    </source>
</evidence>
<feature type="chain" id="PRO_5047432486" evidence="13">
    <location>
        <begin position="32"/>
        <end position="976"/>
    </location>
</feature>
<comment type="similarity">
    <text evidence="2">Belongs to the RLP family.</text>
</comment>
<dbReference type="InterPro" id="IPR046956">
    <property type="entry name" value="RLP23-like"/>
</dbReference>
<dbReference type="Proteomes" id="UP000818029">
    <property type="component" value="Chromosome D11"/>
</dbReference>
<feature type="signal peptide" evidence="13">
    <location>
        <begin position="1"/>
        <end position="31"/>
    </location>
</feature>
<protein>
    <submittedName>
        <fullName evidence="16">Receptor-like protein EIX2</fullName>
    </submittedName>
</protein>
<dbReference type="PANTHER" id="PTHR48063">
    <property type="entry name" value="LRR RECEPTOR-LIKE KINASE"/>
    <property type="match status" value="1"/>
</dbReference>
<dbReference type="PROSITE" id="PS51450">
    <property type="entry name" value="LRR"/>
    <property type="match status" value="1"/>
</dbReference>
<dbReference type="PRINTS" id="PR00019">
    <property type="entry name" value="LEURICHRPT"/>
</dbReference>
<evidence type="ECO:0000256" key="10">
    <source>
        <dbReference type="ARBA" id="ARBA00023170"/>
    </source>
</evidence>
<keyword evidence="6 13" id="KW-0732">Signal</keyword>
<dbReference type="InterPro" id="IPR003591">
    <property type="entry name" value="Leu-rich_rpt_typical-subtyp"/>
</dbReference>
<dbReference type="SMART" id="SM00365">
    <property type="entry name" value="LRR_SD22"/>
    <property type="match status" value="8"/>
</dbReference>
<evidence type="ECO:0000256" key="5">
    <source>
        <dbReference type="ARBA" id="ARBA00022692"/>
    </source>
</evidence>
<keyword evidence="15" id="KW-1185">Reference proteome</keyword>
<evidence type="ECO:0000256" key="12">
    <source>
        <dbReference type="SAM" id="Phobius"/>
    </source>
</evidence>
<dbReference type="STRING" id="3635.A0A1U8PT45"/>
<gene>
    <name evidence="16" type="primary">LOC107961806</name>
</gene>
<keyword evidence="8 12" id="KW-1133">Transmembrane helix</keyword>
<evidence type="ECO:0000313" key="16">
    <source>
        <dbReference type="RefSeq" id="XP_016753444.2"/>
    </source>
</evidence>
<dbReference type="GO" id="GO:0005886">
    <property type="term" value="C:plasma membrane"/>
    <property type="evidence" value="ECO:0007669"/>
    <property type="project" value="UniProtKB-SubCell"/>
</dbReference>
<dbReference type="Pfam" id="PF13855">
    <property type="entry name" value="LRR_8"/>
    <property type="match status" value="3"/>
</dbReference>
<keyword evidence="9 12" id="KW-0472">Membrane</keyword>
<dbReference type="Gene3D" id="3.80.10.10">
    <property type="entry name" value="Ribonuclease Inhibitor"/>
    <property type="match status" value="4"/>
</dbReference>
<evidence type="ECO:0000256" key="2">
    <source>
        <dbReference type="ARBA" id="ARBA00009592"/>
    </source>
</evidence>
<evidence type="ECO:0000313" key="15">
    <source>
        <dbReference type="Proteomes" id="UP000818029"/>
    </source>
</evidence>
<keyword evidence="10" id="KW-0675">Receptor</keyword>
<evidence type="ECO:0000256" key="13">
    <source>
        <dbReference type="SAM" id="SignalP"/>
    </source>
</evidence>
<dbReference type="SMART" id="SM00369">
    <property type="entry name" value="LRR_TYP"/>
    <property type="match status" value="11"/>
</dbReference>
<dbReference type="GeneID" id="107961806"/>
<evidence type="ECO:0000256" key="8">
    <source>
        <dbReference type="ARBA" id="ARBA00022989"/>
    </source>
</evidence>
<dbReference type="Pfam" id="PF00560">
    <property type="entry name" value="LRR_1"/>
    <property type="match status" value="10"/>
</dbReference>
<comment type="subcellular location">
    <subcellularLocation>
        <location evidence="1">Cell membrane</location>
        <topology evidence="1">Single-pass type I membrane protein</topology>
    </subcellularLocation>
</comment>
<reference evidence="16" key="2">
    <citation type="submission" date="2025-08" db="UniProtKB">
        <authorList>
            <consortium name="RefSeq"/>
        </authorList>
    </citation>
    <scope>IDENTIFICATION</scope>
</reference>
<evidence type="ECO:0000259" key="14">
    <source>
        <dbReference type="Pfam" id="PF08263"/>
    </source>
</evidence>
<keyword evidence="5 12" id="KW-0812">Transmembrane</keyword>
<feature type="transmembrane region" description="Helical" evidence="12">
    <location>
        <begin position="926"/>
        <end position="949"/>
    </location>
</feature>
<dbReference type="AlphaFoldDB" id="A0A1U8PT45"/>
<organism evidence="15 16">
    <name type="scientific">Gossypium hirsutum</name>
    <name type="common">Upland cotton</name>
    <name type="synonym">Gossypium mexicanum</name>
    <dbReference type="NCBI Taxonomy" id="3635"/>
    <lineage>
        <taxon>Eukaryota</taxon>
        <taxon>Viridiplantae</taxon>
        <taxon>Streptophyta</taxon>
        <taxon>Embryophyta</taxon>
        <taxon>Tracheophyta</taxon>
        <taxon>Spermatophyta</taxon>
        <taxon>Magnoliopsida</taxon>
        <taxon>eudicotyledons</taxon>
        <taxon>Gunneridae</taxon>
        <taxon>Pentapetalae</taxon>
        <taxon>rosids</taxon>
        <taxon>malvids</taxon>
        <taxon>Malvales</taxon>
        <taxon>Malvaceae</taxon>
        <taxon>Malvoideae</taxon>
        <taxon>Gossypium</taxon>
    </lineage>
</organism>
<evidence type="ECO:0000256" key="9">
    <source>
        <dbReference type="ARBA" id="ARBA00023136"/>
    </source>
</evidence>
<sequence>MAIATMTTPLPISFFPFLLLIPAICSTICHANSNLLCIQSEREALLKFKNDLIDPSNRLSSWVEGRDCCEWIGVFCQNSTGHVHQLHLASLLSAPDFNATPAEWEAYYNSLLGGKINPSLLELKHLSSLDLSNNNFSSIQIPKFFGLLESLTYLNLSRARFQGAIPHSLGNLSKLQYLDLGGNYFDYLEQVTFKLPSLLELHLSGCGLHPSSISVNSSKSLVILDLSWNRFSPVPKWIFSLHGLVSIDLRYNDLEGPIPDYFGNFSFLEVLDLSGNSLDSSIPNSLYSLNRLQFLSLMGNQLQGTISSAIGNLSSITHLDLSYNYMLEGRLPTSLEYLCKLKEMDLSYNKIEGGISEILQSLSRYCLGSLESLDMSNNQLSGHLTDQLGQFKNLSYLSLAQNKISGPIPSSIGELSSLKFFDVSENQLNGTFPLSFGQLESLETLNFRNNLLEGVVLETHFSNLTRLTTLTASHNRLRFEPNSSWIPPFQCETIELGHWHLGPKFPQWLKFQKKLFVLDISNAGISGVMPTWFLNLPTQFEYLNLSFNQLTGGISYLNVKDIVDLRSNQFRGPLPRVFRNLQHLILSNNSFSGSLFELVCNSSSGELMEVLYIDKNLISGEIPDCWNHWQDLGLLDLGSNNLTGKIPPSLGHINLTVLNLRNNSMFGELPSTLQNSSLIMLDLSENHFNGSVPAWIGDNSSLLRIISLRSNNFDGHIPHKICDLLNLLILDLAHNNISGTIPKCFRKLYSMANRNNRENYMYVSEGLYLSALLVLKGRQDEYGATLGLVTSIDLSTNSLTGEIPKEIARLVELRSLNLSGNLLTGNIPDNIGNMKLMESLDLSMNQLNGEIPLSLSNLNFLNHFNVSYNNLTGQIPTSTQLQSFENFSYIGNHLCGPPLTKNCSTKDFSTDSENHGSSGEENKVNWLYVSIVLGFVMGFWGVVAPLFFIRPWRHAYYRKLDHIYAKLYVFWATMDI</sequence>
<dbReference type="KEGG" id="ghi:107961806"/>
<keyword evidence="3" id="KW-1003">Cell membrane</keyword>
<dbReference type="InterPro" id="IPR032675">
    <property type="entry name" value="LRR_dom_sf"/>
</dbReference>
<evidence type="ECO:0000256" key="4">
    <source>
        <dbReference type="ARBA" id="ARBA00022614"/>
    </source>
</evidence>
<keyword evidence="7" id="KW-0677">Repeat</keyword>
<dbReference type="RefSeq" id="XP_016753444.2">
    <property type="nucleotide sequence ID" value="XM_016897955.2"/>
</dbReference>
<dbReference type="SUPFAM" id="SSF52047">
    <property type="entry name" value="RNI-like"/>
    <property type="match status" value="2"/>
</dbReference>
<reference evidence="15" key="1">
    <citation type="journal article" date="2020" name="Nat. Genet.">
        <title>Genomic diversifications of five Gossypium allopolyploid species and their impact on cotton improvement.</title>
        <authorList>
            <person name="Chen Z.J."/>
            <person name="Sreedasyam A."/>
            <person name="Ando A."/>
            <person name="Song Q."/>
            <person name="De Santiago L.M."/>
            <person name="Hulse-Kemp A.M."/>
            <person name="Ding M."/>
            <person name="Ye W."/>
            <person name="Kirkbride R.C."/>
            <person name="Jenkins J."/>
            <person name="Plott C."/>
            <person name="Lovell J."/>
            <person name="Lin Y.M."/>
            <person name="Vaughn R."/>
            <person name="Liu B."/>
            <person name="Simpson S."/>
            <person name="Scheffler B.E."/>
            <person name="Wen L."/>
            <person name="Saski C.A."/>
            <person name="Grover C.E."/>
            <person name="Hu G."/>
            <person name="Conover J.L."/>
            <person name="Carlson J.W."/>
            <person name="Shu S."/>
            <person name="Boston L.B."/>
            <person name="Williams M."/>
            <person name="Peterson D.G."/>
            <person name="McGee K."/>
            <person name="Jones D.C."/>
            <person name="Wendel J.F."/>
            <person name="Stelly D.M."/>
            <person name="Grimwood J."/>
            <person name="Schmutz J."/>
        </authorList>
    </citation>
    <scope>NUCLEOTIDE SEQUENCE [LARGE SCALE GENOMIC DNA]</scope>
    <source>
        <strain evidence="15">cv. TM-1</strain>
    </source>
</reference>
<feature type="domain" description="Leucine-rich repeat-containing N-terminal plant-type" evidence="14">
    <location>
        <begin position="39"/>
        <end position="76"/>
    </location>
</feature>
<dbReference type="Pfam" id="PF08263">
    <property type="entry name" value="LRRNT_2"/>
    <property type="match status" value="1"/>
</dbReference>
<accession>A0A1U8PT45</accession>